<accession>A0A8H6RCG3</accession>
<evidence type="ECO:0000256" key="1">
    <source>
        <dbReference type="SAM" id="MobiDB-lite"/>
    </source>
</evidence>
<dbReference type="Proteomes" id="UP000660729">
    <property type="component" value="Unassembled WGS sequence"/>
</dbReference>
<reference evidence="2" key="1">
    <citation type="submission" date="2020-04" db="EMBL/GenBank/DDBJ databases">
        <title>Draft genome resource of the tomato pathogen Pseudocercospora fuligena.</title>
        <authorList>
            <person name="Zaccaron A."/>
        </authorList>
    </citation>
    <scope>NUCLEOTIDE SEQUENCE</scope>
    <source>
        <strain evidence="2">PF001</strain>
    </source>
</reference>
<comment type="caution">
    <text evidence="2">The sequence shown here is derived from an EMBL/GenBank/DDBJ whole genome shotgun (WGS) entry which is preliminary data.</text>
</comment>
<proteinExistence type="predicted"/>
<dbReference type="AlphaFoldDB" id="A0A8H6RCG3"/>
<organism evidence="2 3">
    <name type="scientific">Pseudocercospora fuligena</name>
    <dbReference type="NCBI Taxonomy" id="685502"/>
    <lineage>
        <taxon>Eukaryota</taxon>
        <taxon>Fungi</taxon>
        <taxon>Dikarya</taxon>
        <taxon>Ascomycota</taxon>
        <taxon>Pezizomycotina</taxon>
        <taxon>Dothideomycetes</taxon>
        <taxon>Dothideomycetidae</taxon>
        <taxon>Mycosphaerellales</taxon>
        <taxon>Mycosphaerellaceae</taxon>
        <taxon>Pseudocercospora</taxon>
    </lineage>
</organism>
<sequence>MSPKDVPALTPKAELKRKHSDPTIQPLFGKKVKTVNATTLDPINIDIYRLRKEHDLEWERIAEDLNIRYNRGAATDTSLLSGGACYCRFSKYAAAIAQSRGEDYRREWYITDAHNKASLAVDNHALNKAIYLMYTKESKPWPEIARALNEKYRLDGTRGREPLTASICYKRFKNTGPSVARSLGESFEKDRYQGQQQRKTATTALTKHARPQMTATSQRKQTMADLPRTKTPKIKQKPMNGLEKSTSASRERADSDVIVVASRPAPARQTNNAVGSIKPVIASKPMAKRSVTSGILMNASSTTNTIPSRNGSKTTSGTYDASGLVKDAYAKVKARLWKDVSELVAFASKGEVTMTDEECRSVIWPK</sequence>
<dbReference type="EMBL" id="JABCIY010000194">
    <property type="protein sequence ID" value="KAF7189054.1"/>
    <property type="molecule type" value="Genomic_DNA"/>
</dbReference>
<gene>
    <name evidence="2" type="ORF">HII31_09476</name>
</gene>
<protein>
    <submittedName>
        <fullName evidence="2">Uncharacterized protein</fullName>
    </submittedName>
</protein>
<feature type="region of interest" description="Disordered" evidence="1">
    <location>
        <begin position="1"/>
        <end position="20"/>
    </location>
</feature>
<feature type="region of interest" description="Disordered" evidence="1">
    <location>
        <begin position="187"/>
        <end position="254"/>
    </location>
</feature>
<evidence type="ECO:0000313" key="3">
    <source>
        <dbReference type="Proteomes" id="UP000660729"/>
    </source>
</evidence>
<feature type="compositionally biased region" description="Polar residues" evidence="1">
    <location>
        <begin position="193"/>
        <end position="205"/>
    </location>
</feature>
<name>A0A8H6RCG3_9PEZI</name>
<evidence type="ECO:0000313" key="2">
    <source>
        <dbReference type="EMBL" id="KAF7189054.1"/>
    </source>
</evidence>
<dbReference type="OrthoDB" id="10470100at2759"/>
<keyword evidence="3" id="KW-1185">Reference proteome</keyword>